<reference evidence="1" key="1">
    <citation type="submission" date="2020-08" db="EMBL/GenBank/DDBJ databases">
        <title>Genome sequencing and assembly of the red palm weevil Rhynchophorus ferrugineus.</title>
        <authorList>
            <person name="Dias G.B."/>
            <person name="Bergman C.M."/>
            <person name="Manee M."/>
        </authorList>
    </citation>
    <scope>NUCLEOTIDE SEQUENCE</scope>
    <source>
        <strain evidence="1">AA-2017</strain>
        <tissue evidence="1">Whole larva</tissue>
    </source>
</reference>
<dbReference type="EMBL" id="JAACXV010014334">
    <property type="protein sequence ID" value="KAF7268311.1"/>
    <property type="molecule type" value="Genomic_DNA"/>
</dbReference>
<dbReference type="AlphaFoldDB" id="A0A834HXM2"/>
<dbReference type="Proteomes" id="UP000625711">
    <property type="component" value="Unassembled WGS sequence"/>
</dbReference>
<sequence length="80" mass="9201">MNYRVRVLIQARLSNSSLAGEFKDEIATPPRLPAKRPNENISSSPISVHSQWAHVAKTIAIITKIVMARFYFVIERNFFR</sequence>
<accession>A0A834HXM2</accession>
<comment type="caution">
    <text evidence="1">The sequence shown here is derived from an EMBL/GenBank/DDBJ whole genome shotgun (WGS) entry which is preliminary data.</text>
</comment>
<evidence type="ECO:0000313" key="2">
    <source>
        <dbReference type="Proteomes" id="UP000625711"/>
    </source>
</evidence>
<name>A0A834HXM2_RHYFE</name>
<proteinExistence type="predicted"/>
<organism evidence="1 2">
    <name type="scientific">Rhynchophorus ferrugineus</name>
    <name type="common">Red palm weevil</name>
    <name type="synonym">Curculio ferrugineus</name>
    <dbReference type="NCBI Taxonomy" id="354439"/>
    <lineage>
        <taxon>Eukaryota</taxon>
        <taxon>Metazoa</taxon>
        <taxon>Ecdysozoa</taxon>
        <taxon>Arthropoda</taxon>
        <taxon>Hexapoda</taxon>
        <taxon>Insecta</taxon>
        <taxon>Pterygota</taxon>
        <taxon>Neoptera</taxon>
        <taxon>Endopterygota</taxon>
        <taxon>Coleoptera</taxon>
        <taxon>Polyphaga</taxon>
        <taxon>Cucujiformia</taxon>
        <taxon>Curculionidae</taxon>
        <taxon>Dryophthorinae</taxon>
        <taxon>Rhynchophorus</taxon>
    </lineage>
</organism>
<keyword evidence="2" id="KW-1185">Reference proteome</keyword>
<protein>
    <submittedName>
        <fullName evidence="1">Uncharacterized protein</fullName>
    </submittedName>
</protein>
<gene>
    <name evidence="1" type="ORF">GWI33_018575</name>
</gene>
<evidence type="ECO:0000313" key="1">
    <source>
        <dbReference type="EMBL" id="KAF7268311.1"/>
    </source>
</evidence>